<gene>
    <name evidence="2" type="ORF">F7Q99_37010</name>
</gene>
<comment type="caution">
    <text evidence="2">The sequence shown here is derived from an EMBL/GenBank/DDBJ whole genome shotgun (WGS) entry which is preliminary data.</text>
</comment>
<dbReference type="Proteomes" id="UP000450000">
    <property type="component" value="Unassembled WGS sequence"/>
</dbReference>
<feature type="region of interest" description="Disordered" evidence="1">
    <location>
        <begin position="132"/>
        <end position="151"/>
    </location>
</feature>
<evidence type="ECO:0000313" key="3">
    <source>
        <dbReference type="Proteomes" id="UP000450000"/>
    </source>
</evidence>
<organism evidence="2 3">
    <name type="scientific">Streptomyces kaniharaensis</name>
    <dbReference type="NCBI Taxonomy" id="212423"/>
    <lineage>
        <taxon>Bacteria</taxon>
        <taxon>Bacillati</taxon>
        <taxon>Actinomycetota</taxon>
        <taxon>Actinomycetes</taxon>
        <taxon>Kitasatosporales</taxon>
        <taxon>Streptomycetaceae</taxon>
        <taxon>Streptomyces</taxon>
    </lineage>
</organism>
<protein>
    <submittedName>
        <fullName evidence="2">Uncharacterized protein</fullName>
    </submittedName>
</protein>
<keyword evidence="3" id="KW-1185">Reference proteome</keyword>
<dbReference type="RefSeq" id="WP_153470936.1">
    <property type="nucleotide sequence ID" value="NZ_WBOF01000005.1"/>
</dbReference>
<dbReference type="AlphaFoldDB" id="A0A6N7L6B3"/>
<evidence type="ECO:0000256" key="1">
    <source>
        <dbReference type="SAM" id="MobiDB-lite"/>
    </source>
</evidence>
<accession>A0A6N7L6B3</accession>
<reference evidence="2 3" key="1">
    <citation type="submission" date="2019-09" db="EMBL/GenBank/DDBJ databases">
        <title>Genome Sequences of Streptomyces kaniharaensis ATCC 21070.</title>
        <authorList>
            <person name="Zhu W."/>
            <person name="De Crecy-Lagard V."/>
            <person name="Richards N.G."/>
        </authorList>
    </citation>
    <scope>NUCLEOTIDE SEQUENCE [LARGE SCALE GENOMIC DNA]</scope>
    <source>
        <strain evidence="2 3">SF-557</strain>
    </source>
</reference>
<dbReference type="EMBL" id="WBOF01000005">
    <property type="protein sequence ID" value="MQS17643.1"/>
    <property type="molecule type" value="Genomic_DNA"/>
</dbReference>
<evidence type="ECO:0000313" key="2">
    <source>
        <dbReference type="EMBL" id="MQS17643.1"/>
    </source>
</evidence>
<proteinExistence type="predicted"/>
<sequence length="151" mass="17030">MSDVESELDELLRELDSSPRWASSPRRWVDDPALLQVVLDAARRARKAREQLDALVETCTEPSDLVTWPAMTMGEWRLEGEAAEQRDADRRQSDERIVRQGAARRRAALDLIVQFADDQRAQLAAQEERALGEVAAGPPKERGGGWWPRLG</sequence>
<name>A0A6N7L6B3_9ACTN</name>